<gene>
    <name evidence="2" type="ORF">V8G54_007408</name>
</gene>
<feature type="compositionally biased region" description="Low complexity" evidence="1">
    <location>
        <begin position="56"/>
        <end position="76"/>
    </location>
</feature>
<evidence type="ECO:0000256" key="1">
    <source>
        <dbReference type="SAM" id="MobiDB-lite"/>
    </source>
</evidence>
<protein>
    <submittedName>
        <fullName evidence="2">Uncharacterized protein</fullName>
    </submittedName>
</protein>
<feature type="region of interest" description="Disordered" evidence="1">
    <location>
        <begin position="1"/>
        <end position="132"/>
    </location>
</feature>
<feature type="compositionally biased region" description="Polar residues" evidence="1">
    <location>
        <begin position="43"/>
        <end position="55"/>
    </location>
</feature>
<name>A0AAQ3S8X7_VIGMU</name>
<dbReference type="AlphaFoldDB" id="A0AAQ3S8X7"/>
<feature type="compositionally biased region" description="Polar residues" evidence="1">
    <location>
        <begin position="259"/>
        <end position="280"/>
    </location>
</feature>
<dbReference type="PANTHER" id="PTHR34468">
    <property type="entry name" value="MICROTUBULE-ASSOCIATED FUTSCH-LIKE PROTEIN"/>
    <property type="match status" value="1"/>
</dbReference>
<sequence length="375" mass="40754">MEEPVIEHSSSAAATASSGNTARPRLQKYALRSGNKSKEDNSDNTPNCSNPYQSKSVLSSGRSLGASSVSKSVSVLDFSGKEKSGSAKPPRRLSIPAKAPATSRPKLGGNITPISETRTGRSALGQGRSKTPISDISKTTKLNLLTSASYWLNQIKLSETASKHSISLAFFKLALEAGCEPLGPMQEELISYVRRHQLDDGIGETVKALFERYNISESMEQLQLSETISHVPEEGTRSSDDDVHSSSSTTESRKLKPRSLNSTKLTPSTESTKNQKSNLGSNLKGNLSTSTNTTTPRPSLDKRNNRLVKKSEKPSKKESNKEKGMIKKQEKKSNVKEGKFPDVQSNMCYAISMIHCSYSFSLTLTIILFSAHSCS</sequence>
<evidence type="ECO:0000313" key="2">
    <source>
        <dbReference type="EMBL" id="WVZ20086.1"/>
    </source>
</evidence>
<accession>A0AAQ3S8X7</accession>
<evidence type="ECO:0000313" key="3">
    <source>
        <dbReference type="Proteomes" id="UP001374535"/>
    </source>
</evidence>
<organism evidence="2 3">
    <name type="scientific">Vigna mungo</name>
    <name type="common">Black gram</name>
    <name type="synonym">Phaseolus mungo</name>
    <dbReference type="NCBI Taxonomy" id="3915"/>
    <lineage>
        <taxon>Eukaryota</taxon>
        <taxon>Viridiplantae</taxon>
        <taxon>Streptophyta</taxon>
        <taxon>Embryophyta</taxon>
        <taxon>Tracheophyta</taxon>
        <taxon>Spermatophyta</taxon>
        <taxon>Magnoliopsida</taxon>
        <taxon>eudicotyledons</taxon>
        <taxon>Gunneridae</taxon>
        <taxon>Pentapetalae</taxon>
        <taxon>rosids</taxon>
        <taxon>fabids</taxon>
        <taxon>Fabales</taxon>
        <taxon>Fabaceae</taxon>
        <taxon>Papilionoideae</taxon>
        <taxon>50 kb inversion clade</taxon>
        <taxon>NPAAA clade</taxon>
        <taxon>indigoferoid/millettioid clade</taxon>
        <taxon>Phaseoleae</taxon>
        <taxon>Vigna</taxon>
    </lineage>
</organism>
<dbReference type="Proteomes" id="UP001374535">
    <property type="component" value="Chromosome 2"/>
</dbReference>
<keyword evidence="3" id="KW-1185">Reference proteome</keyword>
<feature type="compositionally biased region" description="Basic and acidic residues" evidence="1">
    <location>
        <begin position="232"/>
        <end position="244"/>
    </location>
</feature>
<feature type="compositionally biased region" description="Low complexity" evidence="1">
    <location>
        <begin position="281"/>
        <end position="295"/>
    </location>
</feature>
<feature type="region of interest" description="Disordered" evidence="1">
    <location>
        <begin position="232"/>
        <end position="338"/>
    </location>
</feature>
<feature type="compositionally biased region" description="Basic and acidic residues" evidence="1">
    <location>
        <begin position="299"/>
        <end position="338"/>
    </location>
</feature>
<proteinExistence type="predicted"/>
<reference evidence="2 3" key="1">
    <citation type="journal article" date="2023" name="Life. Sci Alliance">
        <title>Evolutionary insights into 3D genome organization and epigenetic landscape of Vigna mungo.</title>
        <authorList>
            <person name="Junaid A."/>
            <person name="Singh B."/>
            <person name="Bhatia S."/>
        </authorList>
    </citation>
    <scope>NUCLEOTIDE SEQUENCE [LARGE SCALE GENOMIC DNA]</scope>
    <source>
        <strain evidence="2">Urdbean</strain>
    </source>
</reference>
<feature type="compositionally biased region" description="Low complexity" evidence="1">
    <location>
        <begin position="9"/>
        <end position="18"/>
    </location>
</feature>
<dbReference type="EMBL" id="CP144699">
    <property type="protein sequence ID" value="WVZ20086.1"/>
    <property type="molecule type" value="Genomic_DNA"/>
</dbReference>
<dbReference type="PANTHER" id="PTHR34468:SF2">
    <property type="entry name" value="MICROTUBULE-ASSOCIATED FUTSCH-LIKE PROTEIN"/>
    <property type="match status" value="1"/>
</dbReference>